<dbReference type="Proteomes" id="UP000621799">
    <property type="component" value="Unassembled WGS sequence"/>
</dbReference>
<dbReference type="EMBL" id="JADEXN010000196">
    <property type="protein sequence ID" value="MBE9041436.1"/>
    <property type="molecule type" value="Genomic_DNA"/>
</dbReference>
<proteinExistence type="predicted"/>
<name>A0A928VWI5_9CYAN</name>
<protein>
    <submittedName>
        <fullName evidence="2">Uncharacterized protein</fullName>
    </submittedName>
</protein>
<organism evidence="2 3">
    <name type="scientific">Zarconia navalis LEGE 11467</name>
    <dbReference type="NCBI Taxonomy" id="1828826"/>
    <lineage>
        <taxon>Bacteria</taxon>
        <taxon>Bacillati</taxon>
        <taxon>Cyanobacteriota</taxon>
        <taxon>Cyanophyceae</taxon>
        <taxon>Oscillatoriophycideae</taxon>
        <taxon>Oscillatoriales</taxon>
        <taxon>Oscillatoriales incertae sedis</taxon>
        <taxon>Zarconia</taxon>
        <taxon>Zarconia navalis</taxon>
    </lineage>
</organism>
<sequence>MKLNLLPLVTGTLAIALSIAPVTVRAQSVGAAIDSEPDLMELANEMLMDNVNLTPQQSEILNPTLEQALDRVRELLTPEQVDRFYGALDAEEGLAEAIEALDMTPIQEVQIRNVLQATSLQVTPILTPQQRSQIEDNLEAHLDEDI</sequence>
<reference evidence="2" key="1">
    <citation type="submission" date="2020-10" db="EMBL/GenBank/DDBJ databases">
        <authorList>
            <person name="Castelo-Branco R."/>
            <person name="Eusebio N."/>
            <person name="Adriana R."/>
            <person name="Vieira A."/>
            <person name="Brugerolle De Fraissinette N."/>
            <person name="Rezende De Castro R."/>
            <person name="Schneider M.P."/>
            <person name="Vasconcelos V."/>
            <person name="Leao P.N."/>
        </authorList>
    </citation>
    <scope>NUCLEOTIDE SEQUENCE</scope>
    <source>
        <strain evidence="2">LEGE 11467</strain>
    </source>
</reference>
<comment type="caution">
    <text evidence="2">The sequence shown here is derived from an EMBL/GenBank/DDBJ whole genome shotgun (WGS) entry which is preliminary data.</text>
</comment>
<dbReference type="RefSeq" id="WP_264321645.1">
    <property type="nucleotide sequence ID" value="NZ_JADEXN010000196.1"/>
</dbReference>
<evidence type="ECO:0000256" key="1">
    <source>
        <dbReference type="SAM" id="SignalP"/>
    </source>
</evidence>
<gene>
    <name evidence="2" type="ORF">IQ235_11655</name>
</gene>
<evidence type="ECO:0000313" key="2">
    <source>
        <dbReference type="EMBL" id="MBE9041436.1"/>
    </source>
</evidence>
<keyword evidence="1" id="KW-0732">Signal</keyword>
<keyword evidence="3" id="KW-1185">Reference proteome</keyword>
<feature type="chain" id="PRO_5036758847" evidence="1">
    <location>
        <begin position="27"/>
        <end position="146"/>
    </location>
</feature>
<accession>A0A928VWI5</accession>
<evidence type="ECO:0000313" key="3">
    <source>
        <dbReference type="Proteomes" id="UP000621799"/>
    </source>
</evidence>
<dbReference type="AlphaFoldDB" id="A0A928VWI5"/>
<feature type="signal peptide" evidence="1">
    <location>
        <begin position="1"/>
        <end position="26"/>
    </location>
</feature>